<evidence type="ECO:0000313" key="3">
    <source>
        <dbReference type="EMBL" id="KKN33642.1"/>
    </source>
</evidence>
<dbReference type="AlphaFoldDB" id="A0A0F9Q9B4"/>
<comment type="caution">
    <text evidence="3">The sequence shown here is derived from an EMBL/GenBank/DDBJ whole genome shotgun (WGS) entry which is preliminary data.</text>
</comment>
<accession>A0A0F9Q9B4</accession>
<gene>
    <name evidence="3" type="ORF">LCGC14_0801810</name>
</gene>
<proteinExistence type="predicted"/>
<organism evidence="3">
    <name type="scientific">marine sediment metagenome</name>
    <dbReference type="NCBI Taxonomy" id="412755"/>
    <lineage>
        <taxon>unclassified sequences</taxon>
        <taxon>metagenomes</taxon>
        <taxon>ecological metagenomes</taxon>
    </lineage>
</organism>
<feature type="domain" description="DUF5681" evidence="2">
    <location>
        <begin position="19"/>
        <end position="82"/>
    </location>
</feature>
<sequence>MTDKQTKRNNLIDRVKPYQWKPGQSGNPNGRPPNVKYISEGLREYLEAHPDELKKMIAAAVKKSMAGDIQAFREVADRTEGKVTETHKFEGEIPVSIRYKLKEEENAQGTE</sequence>
<reference evidence="3" key="1">
    <citation type="journal article" date="2015" name="Nature">
        <title>Complex archaea that bridge the gap between prokaryotes and eukaryotes.</title>
        <authorList>
            <person name="Spang A."/>
            <person name="Saw J.H."/>
            <person name="Jorgensen S.L."/>
            <person name="Zaremba-Niedzwiedzka K."/>
            <person name="Martijn J."/>
            <person name="Lind A.E."/>
            <person name="van Eijk R."/>
            <person name="Schleper C."/>
            <person name="Guy L."/>
            <person name="Ettema T.J."/>
        </authorList>
    </citation>
    <scope>NUCLEOTIDE SEQUENCE</scope>
</reference>
<feature type="region of interest" description="Disordered" evidence="1">
    <location>
        <begin position="1"/>
        <end position="34"/>
    </location>
</feature>
<name>A0A0F9Q9B4_9ZZZZ</name>
<evidence type="ECO:0000256" key="1">
    <source>
        <dbReference type="SAM" id="MobiDB-lite"/>
    </source>
</evidence>
<evidence type="ECO:0000259" key="2">
    <source>
        <dbReference type="Pfam" id="PF18932"/>
    </source>
</evidence>
<dbReference type="EMBL" id="LAZR01002162">
    <property type="protein sequence ID" value="KKN33642.1"/>
    <property type="molecule type" value="Genomic_DNA"/>
</dbReference>
<protein>
    <recommendedName>
        <fullName evidence="2">DUF5681 domain-containing protein</fullName>
    </recommendedName>
</protein>
<feature type="compositionally biased region" description="Basic and acidic residues" evidence="1">
    <location>
        <begin position="1"/>
        <end position="16"/>
    </location>
</feature>
<dbReference type="InterPro" id="IPR043736">
    <property type="entry name" value="DUF5681"/>
</dbReference>
<dbReference type="Pfam" id="PF18932">
    <property type="entry name" value="DUF5681"/>
    <property type="match status" value="1"/>
</dbReference>